<evidence type="ECO:0000256" key="2">
    <source>
        <dbReference type="ARBA" id="ARBA00002803"/>
    </source>
</evidence>
<dbReference type="PIRSF" id="PIRSF000498">
    <property type="entry name" value="Riboflavin_syn_A"/>
    <property type="match status" value="1"/>
</dbReference>
<dbReference type="FunFam" id="2.40.30.20:FF:000004">
    <property type="entry name" value="Riboflavin synthase, alpha subunit"/>
    <property type="match status" value="1"/>
</dbReference>
<evidence type="ECO:0000256" key="3">
    <source>
        <dbReference type="ARBA" id="ARBA00004887"/>
    </source>
</evidence>
<evidence type="ECO:0000256" key="4">
    <source>
        <dbReference type="ARBA" id="ARBA00012827"/>
    </source>
</evidence>
<feature type="repeat" description="Lumazine-binding" evidence="10">
    <location>
        <begin position="1"/>
        <end position="99"/>
    </location>
</feature>
<comment type="catalytic activity">
    <reaction evidence="1">
        <text>2 6,7-dimethyl-8-(1-D-ribityl)lumazine + H(+) = 5-amino-6-(D-ribitylamino)uracil + riboflavin</text>
        <dbReference type="Rhea" id="RHEA:20772"/>
        <dbReference type="ChEBI" id="CHEBI:15378"/>
        <dbReference type="ChEBI" id="CHEBI:15934"/>
        <dbReference type="ChEBI" id="CHEBI:57986"/>
        <dbReference type="ChEBI" id="CHEBI:58201"/>
        <dbReference type="EC" id="2.5.1.9"/>
    </reaction>
</comment>
<dbReference type="SUPFAM" id="SSF63380">
    <property type="entry name" value="Riboflavin synthase domain-like"/>
    <property type="match status" value="2"/>
</dbReference>
<feature type="domain" description="Lumazine-binding" evidence="11">
    <location>
        <begin position="1"/>
        <end position="99"/>
    </location>
</feature>
<dbReference type="EMBL" id="NEVK01000001">
    <property type="protein sequence ID" value="OZI27488.1"/>
    <property type="molecule type" value="Genomic_DNA"/>
</dbReference>
<evidence type="ECO:0000313" key="12">
    <source>
        <dbReference type="EMBL" id="OZI27488.1"/>
    </source>
</evidence>
<keyword evidence="13" id="KW-1185">Reference proteome</keyword>
<proteinExistence type="predicted"/>
<dbReference type="PROSITE" id="PS51177">
    <property type="entry name" value="LUMAZINE_BIND"/>
    <property type="match status" value="2"/>
</dbReference>
<evidence type="ECO:0000256" key="9">
    <source>
        <dbReference type="NCBIfam" id="TIGR00187"/>
    </source>
</evidence>
<evidence type="ECO:0000259" key="11">
    <source>
        <dbReference type="PROSITE" id="PS51177"/>
    </source>
</evidence>
<dbReference type="EC" id="2.5.1.9" evidence="4 9"/>
<feature type="repeat" description="Lumazine-binding" evidence="10">
    <location>
        <begin position="100"/>
        <end position="200"/>
    </location>
</feature>
<evidence type="ECO:0000256" key="5">
    <source>
        <dbReference type="ARBA" id="ARBA00013950"/>
    </source>
</evidence>
<dbReference type="Gene3D" id="2.40.30.20">
    <property type="match status" value="2"/>
</dbReference>
<dbReference type="PANTHER" id="PTHR21098">
    <property type="entry name" value="RIBOFLAVIN SYNTHASE ALPHA CHAIN"/>
    <property type="match status" value="1"/>
</dbReference>
<dbReference type="PANTHER" id="PTHR21098:SF12">
    <property type="entry name" value="RIBOFLAVIN SYNTHASE"/>
    <property type="match status" value="1"/>
</dbReference>
<sequence length="204" mass="21632">MFTGLVAAVGRIVRVEPLADNAAGGVRLHIDAGELDLADVRIGDSIAVQGACMTVVAMQGQVFQVDVSRESLNLTTGLDSQGEVNLEKSLRVGDQIGGHLVSGHVDGLGEVLRFDTAGESRELVIRAPTSLARYLAYKGSITVNGISLTVNRVADTAEGCEISINIIPHTQAVTTLRAVQPGDRVNLEVDTIARYVARMMSLPR</sequence>
<dbReference type="InterPro" id="IPR023366">
    <property type="entry name" value="ATP_synth_asu-like_sf"/>
</dbReference>
<comment type="function">
    <text evidence="2">Catalyzes the dismutation of two molecules of 6,7-dimethyl-8-ribityllumazine, resulting in the formation of riboflavin and 5-amino-6-(D-ribitylamino)uracil.</text>
</comment>
<dbReference type="GO" id="GO:0004746">
    <property type="term" value="F:riboflavin synthase activity"/>
    <property type="evidence" value="ECO:0007669"/>
    <property type="project" value="UniProtKB-UniRule"/>
</dbReference>
<evidence type="ECO:0000256" key="1">
    <source>
        <dbReference type="ARBA" id="ARBA00000968"/>
    </source>
</evidence>
<feature type="domain" description="Lumazine-binding" evidence="11">
    <location>
        <begin position="100"/>
        <end position="200"/>
    </location>
</feature>
<dbReference type="NCBIfam" id="NF006767">
    <property type="entry name" value="PRK09289.1"/>
    <property type="match status" value="1"/>
</dbReference>
<dbReference type="InterPro" id="IPR001783">
    <property type="entry name" value="Lumazine-bd"/>
</dbReference>
<evidence type="ECO:0000313" key="13">
    <source>
        <dbReference type="Proteomes" id="UP000216947"/>
    </source>
</evidence>
<dbReference type="NCBIfam" id="TIGR00187">
    <property type="entry name" value="ribE"/>
    <property type="match status" value="1"/>
</dbReference>
<keyword evidence="8" id="KW-0677">Repeat</keyword>
<dbReference type="GO" id="GO:0009231">
    <property type="term" value="P:riboflavin biosynthetic process"/>
    <property type="evidence" value="ECO:0007669"/>
    <property type="project" value="UniProtKB-KW"/>
</dbReference>
<protein>
    <recommendedName>
        <fullName evidence="5 9">Riboflavin synthase</fullName>
        <ecNumber evidence="4 9">2.5.1.9</ecNumber>
    </recommendedName>
</protein>
<keyword evidence="6" id="KW-0686">Riboflavin biosynthesis</keyword>
<dbReference type="OrthoDB" id="9788537at2"/>
<evidence type="ECO:0000256" key="7">
    <source>
        <dbReference type="ARBA" id="ARBA00022679"/>
    </source>
</evidence>
<keyword evidence="7" id="KW-0808">Transferase</keyword>
<dbReference type="RefSeq" id="WP_026639343.1">
    <property type="nucleotide sequence ID" value="NZ_NEVI01000001.1"/>
</dbReference>
<dbReference type="InterPro" id="IPR017938">
    <property type="entry name" value="Riboflavin_synthase-like_b-brl"/>
</dbReference>
<dbReference type="Pfam" id="PF00677">
    <property type="entry name" value="Lum_binding"/>
    <property type="match status" value="2"/>
</dbReference>
<evidence type="ECO:0000256" key="8">
    <source>
        <dbReference type="ARBA" id="ARBA00022737"/>
    </source>
</evidence>
<comment type="pathway">
    <text evidence="3">Cofactor biosynthesis; riboflavin biosynthesis; riboflavin from 2-hydroxy-3-oxobutyl phosphate and 5-amino-6-(D-ribitylamino)uracil: step 2/2.</text>
</comment>
<evidence type="ECO:0000256" key="10">
    <source>
        <dbReference type="PROSITE-ProRule" id="PRU00524"/>
    </source>
</evidence>
<dbReference type="InterPro" id="IPR026017">
    <property type="entry name" value="Lumazine-bd_dom"/>
</dbReference>
<accession>A0A261RQZ6</accession>
<reference evidence="13" key="1">
    <citation type="submission" date="2017-05" db="EMBL/GenBank/DDBJ databases">
        <title>Complete and WGS of Bordetella genogroups.</title>
        <authorList>
            <person name="Spilker T."/>
            <person name="Lipuma J."/>
        </authorList>
    </citation>
    <scope>NUCLEOTIDE SEQUENCE [LARGE SCALE GENOMIC DNA]</scope>
    <source>
        <strain evidence="13">AU18089</strain>
    </source>
</reference>
<dbReference type="Proteomes" id="UP000216947">
    <property type="component" value="Unassembled WGS sequence"/>
</dbReference>
<dbReference type="AlphaFoldDB" id="A0A261RQZ6"/>
<evidence type="ECO:0000256" key="6">
    <source>
        <dbReference type="ARBA" id="ARBA00022619"/>
    </source>
</evidence>
<organism evidence="12 13">
    <name type="scientific">Bordetella genomosp. 7</name>
    <dbReference type="NCBI Taxonomy" id="1416805"/>
    <lineage>
        <taxon>Bacteria</taxon>
        <taxon>Pseudomonadati</taxon>
        <taxon>Pseudomonadota</taxon>
        <taxon>Betaproteobacteria</taxon>
        <taxon>Burkholderiales</taxon>
        <taxon>Alcaligenaceae</taxon>
        <taxon>Bordetella</taxon>
    </lineage>
</organism>
<gene>
    <name evidence="12" type="ORF">CAL19_01790</name>
</gene>
<comment type="caution">
    <text evidence="12">The sequence shown here is derived from an EMBL/GenBank/DDBJ whole genome shotgun (WGS) entry which is preliminary data.</text>
</comment>
<name>A0A261RQZ6_9BORD</name>
<dbReference type="CDD" id="cd00402">
    <property type="entry name" value="Riboflavin_synthase_like"/>
    <property type="match status" value="1"/>
</dbReference>